<organism evidence="2 3">
    <name type="scientific">Saccharopolyspora shandongensis</name>
    <dbReference type="NCBI Taxonomy" id="418495"/>
    <lineage>
        <taxon>Bacteria</taxon>
        <taxon>Bacillati</taxon>
        <taxon>Actinomycetota</taxon>
        <taxon>Actinomycetes</taxon>
        <taxon>Pseudonocardiales</taxon>
        <taxon>Pseudonocardiaceae</taxon>
        <taxon>Saccharopolyspora</taxon>
    </lineage>
</organism>
<dbReference type="PANTHER" id="PTHR33055">
    <property type="entry name" value="TRANSPOSASE FOR INSERTION SEQUENCE ELEMENT IS1111A"/>
    <property type="match status" value="1"/>
</dbReference>
<name>A0A1H3U1D4_9PSEU</name>
<dbReference type="AlphaFoldDB" id="A0A1H3U1D4"/>
<dbReference type="STRING" id="418495.SAMN05216215_10998"/>
<proteinExistence type="predicted"/>
<gene>
    <name evidence="2" type="ORF">SAMN05216215_10998</name>
</gene>
<dbReference type="GO" id="GO:0003677">
    <property type="term" value="F:DNA binding"/>
    <property type="evidence" value="ECO:0007669"/>
    <property type="project" value="InterPro"/>
</dbReference>
<dbReference type="Proteomes" id="UP000199529">
    <property type="component" value="Unassembled WGS sequence"/>
</dbReference>
<protein>
    <submittedName>
        <fullName evidence="2">Transposase IS116/IS110/IS902 family protein</fullName>
    </submittedName>
</protein>
<dbReference type="EMBL" id="FNOK01000099">
    <property type="protein sequence ID" value="SDZ55881.1"/>
    <property type="molecule type" value="Genomic_DNA"/>
</dbReference>
<dbReference type="GO" id="GO:0006313">
    <property type="term" value="P:DNA transposition"/>
    <property type="evidence" value="ECO:0007669"/>
    <property type="project" value="InterPro"/>
</dbReference>
<accession>A0A1H3U1D4</accession>
<sequence>MRRLGQSRLESWLRNRKIRNATAVAATAIEAATAQHTTLPGQRLAADMVSRLAKGVIALNEEIAEVDTLIESRFRQHQHAKIILSLPGFGPLLGAEFLASTGGDMTVFGTADRLAGVAGLAPAPRDSGRVSGNLHRPRRYDRRLLRAFYLSALASIRWCAASKTYYDRKRTEGKRHTQAVIALARRRLNVLRAMLRDNTEYQAGPAVIAA</sequence>
<evidence type="ECO:0000259" key="1">
    <source>
        <dbReference type="Pfam" id="PF02371"/>
    </source>
</evidence>
<dbReference type="InterPro" id="IPR047650">
    <property type="entry name" value="Transpos_IS110"/>
</dbReference>
<dbReference type="InterPro" id="IPR003346">
    <property type="entry name" value="Transposase_20"/>
</dbReference>
<dbReference type="GO" id="GO:0004803">
    <property type="term" value="F:transposase activity"/>
    <property type="evidence" value="ECO:0007669"/>
    <property type="project" value="InterPro"/>
</dbReference>
<dbReference type="PANTHER" id="PTHR33055:SF3">
    <property type="entry name" value="PUTATIVE TRANSPOSASE FOR IS117-RELATED"/>
    <property type="match status" value="1"/>
</dbReference>
<evidence type="ECO:0000313" key="2">
    <source>
        <dbReference type="EMBL" id="SDZ55881.1"/>
    </source>
</evidence>
<feature type="domain" description="Transposase IS116/IS110/IS902 C-terminal" evidence="1">
    <location>
        <begin position="81"/>
        <end position="166"/>
    </location>
</feature>
<reference evidence="3" key="1">
    <citation type="submission" date="2016-10" db="EMBL/GenBank/DDBJ databases">
        <authorList>
            <person name="Varghese N."/>
            <person name="Submissions S."/>
        </authorList>
    </citation>
    <scope>NUCLEOTIDE SEQUENCE [LARGE SCALE GENOMIC DNA]</scope>
    <source>
        <strain evidence="3">CGMCC 4.3530</strain>
    </source>
</reference>
<dbReference type="Pfam" id="PF02371">
    <property type="entry name" value="Transposase_20"/>
    <property type="match status" value="1"/>
</dbReference>
<keyword evidence="3" id="KW-1185">Reference proteome</keyword>
<evidence type="ECO:0000313" key="3">
    <source>
        <dbReference type="Proteomes" id="UP000199529"/>
    </source>
</evidence>